<comment type="similarity">
    <text evidence="2">Belongs to the ABC transporter superfamily. ABCG family. Eye pigment precursor importer (TC 3.A.1.204) subfamily.</text>
</comment>
<dbReference type="SUPFAM" id="SSF52540">
    <property type="entry name" value="P-loop containing nucleoside triphosphate hydrolases"/>
    <property type="match status" value="1"/>
</dbReference>
<dbReference type="SMART" id="SM00382">
    <property type="entry name" value="AAA"/>
    <property type="match status" value="1"/>
</dbReference>
<evidence type="ECO:0000259" key="10">
    <source>
        <dbReference type="PROSITE" id="PS50893"/>
    </source>
</evidence>
<dbReference type="GO" id="GO:0005524">
    <property type="term" value="F:ATP binding"/>
    <property type="evidence" value="ECO:0007669"/>
    <property type="project" value="UniProtKB-KW"/>
</dbReference>
<evidence type="ECO:0000313" key="11">
    <source>
        <dbReference type="EMBL" id="WOL12965.1"/>
    </source>
</evidence>
<dbReference type="Gene3D" id="3.40.50.300">
    <property type="entry name" value="P-loop containing nucleotide triphosphate hydrolases"/>
    <property type="match status" value="1"/>
</dbReference>
<evidence type="ECO:0000256" key="9">
    <source>
        <dbReference type="SAM" id="Phobius"/>
    </source>
</evidence>
<dbReference type="InterPro" id="IPR050352">
    <property type="entry name" value="ABCG_transporters"/>
</dbReference>
<evidence type="ECO:0000256" key="7">
    <source>
        <dbReference type="ARBA" id="ARBA00022989"/>
    </source>
</evidence>
<proteinExistence type="inferred from homology"/>
<feature type="transmembrane region" description="Helical" evidence="9">
    <location>
        <begin position="494"/>
        <end position="519"/>
    </location>
</feature>
<evidence type="ECO:0000256" key="3">
    <source>
        <dbReference type="ARBA" id="ARBA00022448"/>
    </source>
</evidence>
<feature type="transmembrane region" description="Helical" evidence="9">
    <location>
        <begin position="417"/>
        <end position="438"/>
    </location>
</feature>
<feature type="transmembrane region" description="Helical" evidence="9">
    <location>
        <begin position="459"/>
        <end position="482"/>
    </location>
</feature>
<dbReference type="PANTHER" id="PTHR48041">
    <property type="entry name" value="ABC TRANSPORTER G FAMILY MEMBER 28"/>
    <property type="match status" value="1"/>
</dbReference>
<keyword evidence="8 9" id="KW-0472">Membrane</keyword>
<reference evidence="11 12" key="1">
    <citation type="submission" date="2023-10" db="EMBL/GenBank/DDBJ databases">
        <title>Chromosome-scale genome assembly provides insights into flower coloration mechanisms of Canna indica.</title>
        <authorList>
            <person name="Li C."/>
        </authorList>
    </citation>
    <scope>NUCLEOTIDE SEQUENCE [LARGE SCALE GENOMIC DNA]</scope>
    <source>
        <tissue evidence="11">Flower</tissue>
    </source>
</reference>
<dbReference type="GO" id="GO:0005886">
    <property type="term" value="C:plasma membrane"/>
    <property type="evidence" value="ECO:0007669"/>
    <property type="project" value="TreeGrafter"/>
</dbReference>
<dbReference type="InterPro" id="IPR017871">
    <property type="entry name" value="ABC_transporter-like_CS"/>
</dbReference>
<feature type="transmembrane region" description="Helical" evidence="9">
    <location>
        <begin position="602"/>
        <end position="624"/>
    </location>
</feature>
<evidence type="ECO:0000313" key="12">
    <source>
        <dbReference type="Proteomes" id="UP001327560"/>
    </source>
</evidence>
<dbReference type="InterPro" id="IPR043926">
    <property type="entry name" value="ABCG_dom"/>
</dbReference>
<dbReference type="PROSITE" id="PS00211">
    <property type="entry name" value="ABC_TRANSPORTER_1"/>
    <property type="match status" value="1"/>
</dbReference>
<feature type="transmembrane region" description="Helical" evidence="9">
    <location>
        <begin position="384"/>
        <end position="405"/>
    </location>
</feature>
<evidence type="ECO:0000256" key="6">
    <source>
        <dbReference type="ARBA" id="ARBA00022840"/>
    </source>
</evidence>
<dbReference type="Pfam" id="PF00005">
    <property type="entry name" value="ABC_tran"/>
    <property type="match status" value="1"/>
</dbReference>
<dbReference type="Pfam" id="PF01061">
    <property type="entry name" value="ABC2_membrane"/>
    <property type="match status" value="1"/>
</dbReference>
<sequence>MEIDRVQMSEERDGGARHSIFRKAQRPLFLKFENVVYKVKTTTTTTTTTGHSSRGGKSVKQSEKVILKGISGSALPGEMTVMLGPSGSGKTTLLTLLGGRVSTTHRLTGSITYNGSPFSSSLKRGIGFVTQDDLLYPHLTVDETLYYTALLRLPKTHTREEKAKLAEAVMEQLGLTACRNGIIGGPLLRGISGGERKRVSIGQEMLINPSLLLLDEPTSGLDSTTAGRIVSTLWELSRGSRTVVMTIHQPSSRLFYMFDKILLLSEGNPVYYGKGSEAMGYFASIGHSPTVAMNPADFLLDLANGVSSDGVSAEEDRASTKEALVSAYKLHLEAPVAEELSGLCIQCKQDESEKATKTKKWCTSWSQQFSVLLERDLKERKHEAFSSTSMLQVFAIAILCGILWFRSSRKPEDQLGLLFFVNGFWGFFPAFEAIYTFPQERTMLSKERSSGMYRLSSYFAARMVGDLPMELILPVAFVSIMYWMTGLKRRAANFFMTLATILLNVLVSQGLGLAIGALVMDVKSAGMMASVIMQAFMLTGGFYMQHLPAFIGWIKYVSFNYYSFKLQLVSQFSRDETYQCTPTTRCRIADMPTAKMVGFDHVPLAVVMLFIMLVFYRLVAYVGLMRVGAKN</sequence>
<evidence type="ECO:0000256" key="8">
    <source>
        <dbReference type="ARBA" id="ARBA00023136"/>
    </source>
</evidence>
<organism evidence="11 12">
    <name type="scientific">Canna indica</name>
    <name type="common">Indian-shot</name>
    <dbReference type="NCBI Taxonomy" id="4628"/>
    <lineage>
        <taxon>Eukaryota</taxon>
        <taxon>Viridiplantae</taxon>
        <taxon>Streptophyta</taxon>
        <taxon>Embryophyta</taxon>
        <taxon>Tracheophyta</taxon>
        <taxon>Spermatophyta</taxon>
        <taxon>Magnoliopsida</taxon>
        <taxon>Liliopsida</taxon>
        <taxon>Zingiberales</taxon>
        <taxon>Cannaceae</taxon>
        <taxon>Canna</taxon>
    </lineage>
</organism>
<dbReference type="AlphaFoldDB" id="A0AAQ3KRE4"/>
<dbReference type="InterPro" id="IPR003593">
    <property type="entry name" value="AAA+_ATPase"/>
</dbReference>
<keyword evidence="6" id="KW-0067">ATP-binding</keyword>
<accession>A0AAQ3KRE4</accession>
<dbReference type="Proteomes" id="UP001327560">
    <property type="component" value="Chromosome 7"/>
</dbReference>
<dbReference type="EMBL" id="CP136896">
    <property type="protein sequence ID" value="WOL12965.1"/>
    <property type="molecule type" value="Genomic_DNA"/>
</dbReference>
<dbReference type="GO" id="GO:0140359">
    <property type="term" value="F:ABC-type transporter activity"/>
    <property type="evidence" value="ECO:0007669"/>
    <property type="project" value="InterPro"/>
</dbReference>
<protein>
    <recommendedName>
        <fullName evidence="10">ABC transporter domain-containing protein</fullName>
    </recommendedName>
</protein>
<dbReference type="PANTHER" id="PTHR48041:SF22">
    <property type="entry name" value="ABC TRANSPORTER G FAMILY MEMBER 9"/>
    <property type="match status" value="1"/>
</dbReference>
<dbReference type="GO" id="GO:0016887">
    <property type="term" value="F:ATP hydrolysis activity"/>
    <property type="evidence" value="ECO:0007669"/>
    <property type="project" value="InterPro"/>
</dbReference>
<dbReference type="Pfam" id="PF19055">
    <property type="entry name" value="ABC2_membrane_7"/>
    <property type="match status" value="1"/>
</dbReference>
<dbReference type="PROSITE" id="PS50893">
    <property type="entry name" value="ABC_TRANSPORTER_2"/>
    <property type="match status" value="1"/>
</dbReference>
<keyword evidence="7 9" id="KW-1133">Transmembrane helix</keyword>
<dbReference type="InterPro" id="IPR013525">
    <property type="entry name" value="ABC2_TM"/>
</dbReference>
<dbReference type="InterPro" id="IPR003439">
    <property type="entry name" value="ABC_transporter-like_ATP-bd"/>
</dbReference>
<dbReference type="FunFam" id="3.40.50.300:FF:000337">
    <property type="entry name" value="ABC transporter G family member 22"/>
    <property type="match status" value="1"/>
</dbReference>
<evidence type="ECO:0000256" key="2">
    <source>
        <dbReference type="ARBA" id="ARBA00005814"/>
    </source>
</evidence>
<gene>
    <name evidence="11" type="ORF">Cni_G21734</name>
</gene>
<keyword evidence="3" id="KW-0813">Transport</keyword>
<keyword evidence="12" id="KW-1185">Reference proteome</keyword>
<dbReference type="CDD" id="cd03213">
    <property type="entry name" value="ABCG_EPDR"/>
    <property type="match status" value="1"/>
</dbReference>
<dbReference type="InterPro" id="IPR027417">
    <property type="entry name" value="P-loop_NTPase"/>
</dbReference>
<comment type="subcellular location">
    <subcellularLocation>
        <location evidence="1">Membrane</location>
        <topology evidence="1">Multi-pass membrane protein</topology>
    </subcellularLocation>
</comment>
<evidence type="ECO:0000256" key="5">
    <source>
        <dbReference type="ARBA" id="ARBA00022741"/>
    </source>
</evidence>
<feature type="transmembrane region" description="Helical" evidence="9">
    <location>
        <begin position="531"/>
        <end position="554"/>
    </location>
</feature>
<feature type="domain" description="ABC transporter" evidence="10">
    <location>
        <begin position="30"/>
        <end position="291"/>
    </location>
</feature>
<name>A0AAQ3KRE4_9LILI</name>
<keyword evidence="4 9" id="KW-0812">Transmembrane</keyword>
<keyword evidence="5" id="KW-0547">Nucleotide-binding</keyword>
<evidence type="ECO:0000256" key="1">
    <source>
        <dbReference type="ARBA" id="ARBA00004141"/>
    </source>
</evidence>
<evidence type="ECO:0000256" key="4">
    <source>
        <dbReference type="ARBA" id="ARBA00022692"/>
    </source>
</evidence>